<protein>
    <submittedName>
        <fullName evidence="2">Uncharacterized protein</fullName>
    </submittedName>
</protein>
<dbReference type="EMBL" id="PJQY01000198">
    <property type="protein sequence ID" value="PQQ16359.1"/>
    <property type="molecule type" value="Genomic_DNA"/>
</dbReference>
<feature type="compositionally biased region" description="Acidic residues" evidence="1">
    <location>
        <begin position="84"/>
        <end position="93"/>
    </location>
</feature>
<proteinExistence type="predicted"/>
<organism evidence="2 3">
    <name type="scientific">Prunus yedoensis var. nudiflora</name>
    <dbReference type="NCBI Taxonomy" id="2094558"/>
    <lineage>
        <taxon>Eukaryota</taxon>
        <taxon>Viridiplantae</taxon>
        <taxon>Streptophyta</taxon>
        <taxon>Embryophyta</taxon>
        <taxon>Tracheophyta</taxon>
        <taxon>Spermatophyta</taxon>
        <taxon>Magnoliopsida</taxon>
        <taxon>eudicotyledons</taxon>
        <taxon>Gunneridae</taxon>
        <taxon>Pentapetalae</taxon>
        <taxon>rosids</taxon>
        <taxon>fabids</taxon>
        <taxon>Rosales</taxon>
        <taxon>Rosaceae</taxon>
        <taxon>Amygdaloideae</taxon>
        <taxon>Amygdaleae</taxon>
        <taxon>Prunus</taxon>
    </lineage>
</organism>
<evidence type="ECO:0000313" key="2">
    <source>
        <dbReference type="EMBL" id="PQQ16359.1"/>
    </source>
</evidence>
<reference evidence="2 3" key="1">
    <citation type="submission" date="2018-02" db="EMBL/GenBank/DDBJ databases">
        <title>Draft genome of wild Prunus yedoensis var. nudiflora.</title>
        <authorList>
            <person name="Baek S."/>
            <person name="Kim J.-H."/>
            <person name="Choi K."/>
            <person name="Kim G.-B."/>
            <person name="Cho A."/>
            <person name="Jang H."/>
            <person name="Shin C.-H."/>
            <person name="Yu H.-J."/>
            <person name="Mun J.-H."/>
        </authorList>
    </citation>
    <scope>NUCLEOTIDE SEQUENCE [LARGE SCALE GENOMIC DNA]</scope>
    <source>
        <strain evidence="3">cv. Jeju island</strain>
        <tissue evidence="2">Leaf</tissue>
    </source>
</reference>
<dbReference type="Proteomes" id="UP000250321">
    <property type="component" value="Unassembled WGS sequence"/>
</dbReference>
<dbReference type="AlphaFoldDB" id="A0A314ZAJ4"/>
<feature type="compositionally biased region" description="Acidic residues" evidence="1">
    <location>
        <begin position="49"/>
        <end position="59"/>
    </location>
</feature>
<sequence>MSFGAPGWTLDSQRVPSSLYLTEMNLGPQGADHRTSDEPAASPIFSDGYSDDEEEEEEPIIQASTSQPSTSGLASKVPMQLSFTEEELEEEGEIPLTRKQKVPDAKLPSNDSIEISQDVAEQGAEGDLPDLVPTAVEVRLDKRRKLILPADESEDENNQVVPSIQVNKEMVDQGPSKVGGGQSLALATTTAAETSTPTSQTTCTIFSQGEVSSRASAPSSSSAAQGITMPVVENSAVGRTILQVLRSTDEACKPIVAELEQLLTVLETPGFKVLQNLGLLFKIKSLLQQISEIKPFLASSGQFLVQWLDRILDKAAMVQKIPDQSLDLAVADRLHRAKLILELQELERQTSASEPVIDALTSQAIALTLAETEANSLQKSINVEFENVKDLVSTALAFMK</sequence>
<comment type="caution">
    <text evidence="2">The sequence shown here is derived from an EMBL/GenBank/DDBJ whole genome shotgun (WGS) entry which is preliminary data.</text>
</comment>
<evidence type="ECO:0000313" key="3">
    <source>
        <dbReference type="Proteomes" id="UP000250321"/>
    </source>
</evidence>
<feature type="compositionally biased region" description="Polar residues" evidence="1">
    <location>
        <begin position="62"/>
        <end position="73"/>
    </location>
</feature>
<gene>
    <name evidence="2" type="ORF">Pyn_37735</name>
</gene>
<feature type="region of interest" description="Disordered" evidence="1">
    <location>
        <begin position="21"/>
        <end position="109"/>
    </location>
</feature>
<evidence type="ECO:0000256" key="1">
    <source>
        <dbReference type="SAM" id="MobiDB-lite"/>
    </source>
</evidence>
<keyword evidence="3" id="KW-1185">Reference proteome</keyword>
<name>A0A314ZAJ4_PRUYE</name>
<accession>A0A314ZAJ4</accession>